<dbReference type="PANTHER" id="PTHR21580">
    <property type="entry name" value="SHIPPO-1-RELATED"/>
    <property type="match status" value="1"/>
</dbReference>
<dbReference type="Ensembl" id="ENSCAFT00030029171.1">
    <property type="protein sequence ID" value="ENSCAFP00030025433.1"/>
    <property type="gene ID" value="ENSCAFG00030015738.1"/>
</dbReference>
<evidence type="ECO:0000313" key="3">
    <source>
        <dbReference type="Proteomes" id="UP000694429"/>
    </source>
</evidence>
<sequence length="342" mass="36151">MGGARSGRGAASPRCQEAGPEHNGVWESGWAGWESSTPPRLPRRDPQEQVPQARAPRRAPWAPTCGSAPGGRTGPAAPSQRSTEARAPNTCCPRTPVPASGGGRRRGEGGPGEARAPVRLRRPPAGYTLHDPSRPRAPAFSFGARLPPPRTFCGPGPGHLVPARMTVRGPDGSPAYSIHGRPRPAAPLLTPGPGRYFPERAGNATYPSAPRHSIAPRNWGAHAEQQTPGPATYTVPSLLGPRVVGKVSAPTYSICGRSAVGSFCEDLSKTPGPCAYHVVSPAIYKARAPQFSMLARTSPPRDNSLNPGPAAYSVDQHRKPRGWSFGIRHSDYLARVLTDADD</sequence>
<feature type="region of interest" description="Disordered" evidence="1">
    <location>
        <begin position="1"/>
        <end position="136"/>
    </location>
</feature>
<dbReference type="Proteomes" id="UP000694429">
    <property type="component" value="Chromosome 10"/>
</dbReference>
<dbReference type="AlphaFoldDB" id="A0A8C0NU45"/>
<feature type="compositionally biased region" description="Low complexity" evidence="1">
    <location>
        <begin position="48"/>
        <end position="63"/>
    </location>
</feature>
<reference evidence="2" key="1">
    <citation type="submission" date="2019-03" db="EMBL/GenBank/DDBJ databases">
        <authorList>
            <person name="Warren W.C."/>
            <person name="Johnson G.S."/>
        </authorList>
    </citation>
    <scope>NUCLEOTIDE SEQUENCE [LARGE SCALE GENOMIC DNA]</scope>
    <source>
        <strain evidence="2">Basenji</strain>
    </source>
</reference>
<evidence type="ECO:0000256" key="1">
    <source>
        <dbReference type="SAM" id="MobiDB-lite"/>
    </source>
</evidence>
<protein>
    <recommendedName>
        <fullName evidence="4">Outer dense fiber of sperm tails 3B</fullName>
    </recommendedName>
</protein>
<evidence type="ECO:0000313" key="2">
    <source>
        <dbReference type="Ensembl" id="ENSCAFP00030025433.1"/>
    </source>
</evidence>
<dbReference type="PANTHER" id="PTHR21580:SF19">
    <property type="entry name" value="OUTER DENSE FIBER PROTEIN 3B"/>
    <property type="match status" value="1"/>
</dbReference>
<organism evidence="2 3">
    <name type="scientific">Canis lupus familiaris</name>
    <name type="common">Dog</name>
    <name type="synonym">Canis familiaris</name>
    <dbReference type="NCBI Taxonomy" id="9615"/>
    <lineage>
        <taxon>Eukaryota</taxon>
        <taxon>Metazoa</taxon>
        <taxon>Chordata</taxon>
        <taxon>Craniata</taxon>
        <taxon>Vertebrata</taxon>
        <taxon>Euteleostomi</taxon>
        <taxon>Mammalia</taxon>
        <taxon>Eutheria</taxon>
        <taxon>Laurasiatheria</taxon>
        <taxon>Carnivora</taxon>
        <taxon>Caniformia</taxon>
        <taxon>Canidae</taxon>
        <taxon>Canis</taxon>
    </lineage>
</organism>
<proteinExistence type="predicted"/>
<reference evidence="2" key="2">
    <citation type="submission" date="2025-08" db="UniProtKB">
        <authorList>
            <consortium name="Ensembl"/>
        </authorList>
    </citation>
    <scope>IDENTIFICATION</scope>
</reference>
<dbReference type="InterPro" id="IPR010736">
    <property type="entry name" value="SHIPPO-rpt"/>
</dbReference>
<evidence type="ECO:0008006" key="4">
    <source>
        <dbReference type="Google" id="ProtNLM"/>
    </source>
</evidence>
<dbReference type="InterPro" id="IPR051291">
    <property type="entry name" value="CIMAP"/>
</dbReference>
<accession>A0A8C0NU45</accession>
<dbReference type="Pfam" id="PF07004">
    <property type="entry name" value="SHIPPO-rpt"/>
    <property type="match status" value="6"/>
</dbReference>
<name>A0A8C0NU45_CANLF</name>